<keyword evidence="2" id="KW-1003">Cell membrane</keyword>
<feature type="transmembrane region" description="Helical" evidence="6">
    <location>
        <begin position="665"/>
        <end position="688"/>
    </location>
</feature>
<reference evidence="10" key="1">
    <citation type="journal article" date="2019" name="Int. J. Syst. Evol. Microbiol.">
        <title>The Global Catalogue of Microorganisms (GCM) 10K type strain sequencing project: providing services to taxonomists for standard genome sequencing and annotation.</title>
        <authorList>
            <consortium name="The Broad Institute Genomics Platform"/>
            <consortium name="The Broad Institute Genome Sequencing Center for Infectious Disease"/>
            <person name="Wu L."/>
            <person name="Ma J."/>
        </authorList>
    </citation>
    <scope>NUCLEOTIDE SEQUENCE [LARGE SCALE GENOMIC DNA]</scope>
    <source>
        <strain evidence="10">JCM 17925</strain>
    </source>
</reference>
<comment type="caution">
    <text evidence="9">The sequence shown here is derived from an EMBL/GenBank/DDBJ whole genome shotgun (WGS) entry which is preliminary data.</text>
</comment>
<dbReference type="InterPro" id="IPR003838">
    <property type="entry name" value="ABC3_permease_C"/>
</dbReference>
<dbReference type="PANTHER" id="PTHR30572:SF18">
    <property type="entry name" value="ABC-TYPE MACROLIDE FAMILY EXPORT SYSTEM PERMEASE COMPONENT 2"/>
    <property type="match status" value="1"/>
</dbReference>
<dbReference type="InterPro" id="IPR025857">
    <property type="entry name" value="MacB_PCD"/>
</dbReference>
<evidence type="ECO:0000256" key="3">
    <source>
        <dbReference type="ARBA" id="ARBA00022692"/>
    </source>
</evidence>
<dbReference type="Pfam" id="PF02687">
    <property type="entry name" value="FtsX"/>
    <property type="match status" value="2"/>
</dbReference>
<accession>A0ABP8KNW8</accession>
<dbReference type="Proteomes" id="UP001500936">
    <property type="component" value="Unassembled WGS sequence"/>
</dbReference>
<feature type="transmembrane region" description="Helical" evidence="6">
    <location>
        <begin position="330"/>
        <end position="353"/>
    </location>
</feature>
<comment type="subcellular location">
    <subcellularLocation>
        <location evidence="1">Cell membrane</location>
        <topology evidence="1">Multi-pass membrane protein</topology>
    </subcellularLocation>
</comment>
<feature type="transmembrane region" description="Helical" evidence="6">
    <location>
        <begin position="373"/>
        <end position="393"/>
    </location>
</feature>
<dbReference type="Pfam" id="PF12704">
    <property type="entry name" value="MacB_PCD"/>
    <property type="match status" value="1"/>
</dbReference>
<evidence type="ECO:0000256" key="1">
    <source>
        <dbReference type="ARBA" id="ARBA00004651"/>
    </source>
</evidence>
<dbReference type="InterPro" id="IPR050250">
    <property type="entry name" value="Macrolide_Exporter_MacB"/>
</dbReference>
<feature type="transmembrane region" description="Helical" evidence="6">
    <location>
        <begin position="287"/>
        <end position="305"/>
    </location>
</feature>
<evidence type="ECO:0000256" key="5">
    <source>
        <dbReference type="ARBA" id="ARBA00023136"/>
    </source>
</evidence>
<proteinExistence type="predicted"/>
<evidence type="ECO:0000256" key="6">
    <source>
        <dbReference type="SAM" id="Phobius"/>
    </source>
</evidence>
<organism evidence="9 10">
    <name type="scientific">Nibrella viscosa</name>
    <dbReference type="NCBI Taxonomy" id="1084524"/>
    <lineage>
        <taxon>Bacteria</taxon>
        <taxon>Pseudomonadati</taxon>
        <taxon>Bacteroidota</taxon>
        <taxon>Cytophagia</taxon>
        <taxon>Cytophagales</taxon>
        <taxon>Spirosomataceae</taxon>
        <taxon>Nibrella</taxon>
    </lineage>
</organism>
<dbReference type="PANTHER" id="PTHR30572">
    <property type="entry name" value="MEMBRANE COMPONENT OF TRANSPORTER-RELATED"/>
    <property type="match status" value="1"/>
</dbReference>
<evidence type="ECO:0000259" key="7">
    <source>
        <dbReference type="Pfam" id="PF02687"/>
    </source>
</evidence>
<evidence type="ECO:0000313" key="10">
    <source>
        <dbReference type="Proteomes" id="UP001500936"/>
    </source>
</evidence>
<feature type="transmembrane region" description="Helical" evidence="6">
    <location>
        <begin position="21"/>
        <end position="39"/>
    </location>
</feature>
<keyword evidence="10" id="KW-1185">Reference proteome</keyword>
<evidence type="ECO:0000259" key="8">
    <source>
        <dbReference type="Pfam" id="PF12704"/>
    </source>
</evidence>
<feature type="transmembrane region" description="Helical" evidence="6">
    <location>
        <begin position="424"/>
        <end position="444"/>
    </location>
</feature>
<keyword evidence="4 6" id="KW-1133">Transmembrane helix</keyword>
<feature type="transmembrane region" description="Helical" evidence="6">
    <location>
        <begin position="743"/>
        <end position="769"/>
    </location>
</feature>
<evidence type="ECO:0000313" key="9">
    <source>
        <dbReference type="EMBL" id="GAA4410527.1"/>
    </source>
</evidence>
<dbReference type="RefSeq" id="WP_345269190.1">
    <property type="nucleotide sequence ID" value="NZ_BAABHB010000007.1"/>
</dbReference>
<keyword evidence="5 6" id="KW-0472">Membrane</keyword>
<feature type="transmembrane region" description="Helical" evidence="6">
    <location>
        <begin position="709"/>
        <end position="731"/>
    </location>
</feature>
<feature type="domain" description="ABC3 transporter permease C-terminal" evidence="7">
    <location>
        <begin position="669"/>
        <end position="781"/>
    </location>
</feature>
<keyword evidence="3 6" id="KW-0812">Transmembrane</keyword>
<gene>
    <name evidence="9" type="ORF">GCM10023187_35230</name>
</gene>
<dbReference type="EMBL" id="BAABHB010000007">
    <property type="protein sequence ID" value="GAA4410527.1"/>
    <property type="molecule type" value="Genomic_DNA"/>
</dbReference>
<sequence length="788" mass="86190">MLRSYLKIALRNLWRHRLFSFINIFGLASGMTVCLLALIQVKGAFDYDTFHPNAERTYRVLTDVTRQDGETAAFASSPLPLADLLQHDYKAIERITRVHYGLPDEATAGAKTLSIHGAFVDSGFFDIFGFRLATGYPANALNTVVLTEAAAERFFGKQNPIGQTLTLGQAGQFTVTGVLQKPPYPSHLKFDLLASMATMPLLRQKQQLTNWSDETACYTYVQLKPGSSAEALQTALNATAKRVNNVYVASATKHYGFRYQSLANISPGREPLHNITAEPILPNLQSISLLALVVLLLAGFNYINLTLTQSLGRAREVGVRKAVGAMRGQLVGQFLAESTLVALLAFVLAYGQLKLISGLPTVQRLIAEVSQDGMQWLYFLAFVIVTGLIAGWVPARTLSRYQPAQVLRGRLNTQLFSGIGLRKALIVSQFAATLIAIIFLAVFYTQSLFMASADYGFARERILNVQLNKQPYEALATETARFAGVEQVAATSAEFGFSGGEVLFVSKRPNGDSVQTSAFSITPSLVNSLGLTLAAGQNLPAMSSDSTAHFVLINEEAVQALRLGSPAEAVGQTIWLNESTERQIAGVVQNFHHSTLLRRIQPVVLYSRPSEFRILSLKVAAGAEETVMATLERTWKRHNPHQSLEAYWYDEKLYEQHLHRDDQTFIGLLTGMALSIACLGLFGMVTYTTETRIKEVGIRKVMGATFGQIVAALSGEFVWLLLIATLVGVPVGFLAGQAFLQQYAYHITVGVSLLLGCSVLLLSIGALTIGWQTYRAASANPVKSLRTE</sequence>
<feature type="domain" description="ABC3 transporter permease C-terminal" evidence="7">
    <location>
        <begin position="289"/>
        <end position="403"/>
    </location>
</feature>
<feature type="domain" description="MacB-like periplasmic core" evidence="8">
    <location>
        <begin position="20"/>
        <end position="238"/>
    </location>
</feature>
<evidence type="ECO:0000256" key="4">
    <source>
        <dbReference type="ARBA" id="ARBA00022989"/>
    </source>
</evidence>
<protein>
    <submittedName>
        <fullName evidence="9">ABC transporter permease</fullName>
    </submittedName>
</protein>
<name>A0ABP8KNW8_9BACT</name>
<evidence type="ECO:0000256" key="2">
    <source>
        <dbReference type="ARBA" id="ARBA00022475"/>
    </source>
</evidence>